<evidence type="ECO:0000313" key="4">
    <source>
        <dbReference type="EMBL" id="KAK7529875.1"/>
    </source>
</evidence>
<evidence type="ECO:0000256" key="1">
    <source>
        <dbReference type="ARBA" id="ARBA00004123"/>
    </source>
</evidence>
<evidence type="ECO:0000259" key="3">
    <source>
        <dbReference type="Pfam" id="PF13934"/>
    </source>
</evidence>
<dbReference type="PANTHER" id="PTHR21583:SF8">
    <property type="entry name" value="PROTEIN ELYS"/>
    <property type="match status" value="1"/>
</dbReference>
<dbReference type="Proteomes" id="UP001360953">
    <property type="component" value="Unassembled WGS sequence"/>
</dbReference>
<dbReference type="EMBL" id="JBBPEH010000015">
    <property type="protein sequence ID" value="KAK7529875.1"/>
    <property type="molecule type" value="Genomic_DNA"/>
</dbReference>
<comment type="subcellular location">
    <subcellularLocation>
        <location evidence="1">Nucleus</location>
    </subcellularLocation>
</comment>
<dbReference type="Pfam" id="PF13934">
    <property type="entry name" value="ELYS"/>
    <property type="match status" value="1"/>
</dbReference>
<dbReference type="PANTHER" id="PTHR21583">
    <property type="entry name" value="ELYS PROTEIN"/>
    <property type="match status" value="1"/>
</dbReference>
<keyword evidence="5" id="KW-1185">Reference proteome</keyword>
<evidence type="ECO:0000256" key="2">
    <source>
        <dbReference type="ARBA" id="ARBA00023242"/>
    </source>
</evidence>
<reference evidence="4 5" key="1">
    <citation type="submission" date="2024-04" db="EMBL/GenBank/DDBJ databases">
        <title>Phyllosticta paracitricarpa is synonymous to the EU quarantine fungus P. citricarpa based on phylogenomic analyses.</title>
        <authorList>
            <consortium name="Lawrence Berkeley National Laboratory"/>
            <person name="Van ingen-buijs V.A."/>
            <person name="Van westerhoven A.C."/>
            <person name="Haridas S."/>
            <person name="Skiadas P."/>
            <person name="Martin F."/>
            <person name="Groenewald J.Z."/>
            <person name="Crous P.W."/>
            <person name="Seidl M.F."/>
        </authorList>
    </citation>
    <scope>NUCLEOTIDE SEQUENCE [LARGE SCALE GENOMIC DNA]</scope>
    <source>
        <strain evidence="4 5">CPC 17464</strain>
    </source>
</reference>
<dbReference type="InterPro" id="IPR052620">
    <property type="entry name" value="ELYS/MEL-28_NucAsmblyFactor"/>
</dbReference>
<dbReference type="GeneID" id="92036774"/>
<proteinExistence type="predicted"/>
<evidence type="ECO:0000313" key="5">
    <source>
        <dbReference type="Proteomes" id="UP001360953"/>
    </source>
</evidence>
<organism evidence="4 5">
    <name type="scientific">Phyllosticta citribraziliensis</name>
    <dbReference type="NCBI Taxonomy" id="989973"/>
    <lineage>
        <taxon>Eukaryota</taxon>
        <taxon>Fungi</taxon>
        <taxon>Dikarya</taxon>
        <taxon>Ascomycota</taxon>
        <taxon>Pezizomycotina</taxon>
        <taxon>Dothideomycetes</taxon>
        <taxon>Dothideomycetes incertae sedis</taxon>
        <taxon>Botryosphaeriales</taxon>
        <taxon>Phyllostictaceae</taxon>
        <taxon>Phyllosticta</taxon>
    </lineage>
</organism>
<dbReference type="RefSeq" id="XP_066650241.1">
    <property type="nucleotide sequence ID" value="XM_066803868.1"/>
</dbReference>
<feature type="domain" description="ELYS-like" evidence="3">
    <location>
        <begin position="37"/>
        <end position="265"/>
    </location>
</feature>
<keyword evidence="2" id="KW-0539">Nucleus</keyword>
<comment type="caution">
    <text evidence="4">The sequence shown here is derived from an EMBL/GenBank/DDBJ whole genome shotgun (WGS) entry which is preliminary data.</text>
</comment>
<protein>
    <submittedName>
        <fullName evidence="4">Nuclear pore complex assembly-domain-containing protein</fullName>
    </submittedName>
</protein>
<name>A0ABR1L7T1_9PEZI</name>
<dbReference type="InterPro" id="IPR025151">
    <property type="entry name" value="ELYS_dom"/>
</dbReference>
<accession>A0ABR1L7T1</accession>
<gene>
    <name evidence="4" type="ORF">J3D65DRAFT_688545</name>
</gene>
<sequence length="333" mass="37792">MLDIYEFSAVFPSGTEIYSQNVQHTIRSNRRTLGGSLFFDKLLAQLHVKSVSESRPPSANRGYLYPPSKDGNLEELHDKIVSAEIADHYKQSLLYYLLKDCTALDDEEAAETFAKKSHLSHKYWIVIQGLWNLDHLQFEAALEYLTHPSLLPAFPEDILRVLIDHGKLANKHLPLAYYNAVRPPLTNPDLQKSYVTYLAHLSLIQAYFFIETQPVQDHKSLFELLIDDALQHSRSDGSSNVVDELINLPLTAEQEAWFEEYLLEGKGRTYHAARDTVVARRLALGKYAEAIEAGQQLSGRRFNDINWDGIKDMVATSLGSRVEVDSVFNVAEI</sequence>